<dbReference type="GO" id="GO:1990575">
    <property type="term" value="P:mitochondrial L-ornithine transmembrane transport"/>
    <property type="evidence" value="ECO:0007669"/>
    <property type="project" value="TreeGrafter"/>
</dbReference>
<dbReference type="InterPro" id="IPR023395">
    <property type="entry name" value="MCP_dom_sf"/>
</dbReference>
<name>A0A0D6ER72_SPOSA</name>
<keyword evidence="7" id="KW-0496">Mitochondrion</keyword>
<keyword evidence="8 9" id="KW-0472">Membrane</keyword>
<dbReference type="SUPFAM" id="SSF103506">
    <property type="entry name" value="Mitochondrial carrier"/>
    <property type="match status" value="1"/>
</dbReference>
<dbReference type="InterPro" id="IPR050567">
    <property type="entry name" value="Mitochondrial_Carrier"/>
</dbReference>
<reference evidence="13" key="1">
    <citation type="submission" date="2015-02" db="EMBL/GenBank/DDBJ databases">
        <authorList>
            <person name="Gon?alves P."/>
        </authorList>
    </citation>
    <scope>NUCLEOTIDE SEQUENCE [LARGE SCALE GENOMIC DNA]</scope>
</reference>
<organism evidence="12 13">
    <name type="scientific">Sporidiobolus salmonicolor</name>
    <name type="common">Yeast-like fungus</name>
    <name type="synonym">Sporobolomyces salmonicolor</name>
    <dbReference type="NCBI Taxonomy" id="5005"/>
    <lineage>
        <taxon>Eukaryota</taxon>
        <taxon>Fungi</taxon>
        <taxon>Dikarya</taxon>
        <taxon>Basidiomycota</taxon>
        <taxon>Pucciniomycotina</taxon>
        <taxon>Microbotryomycetes</taxon>
        <taxon>Sporidiobolales</taxon>
        <taxon>Sporidiobolaceae</taxon>
        <taxon>Sporobolomyces</taxon>
    </lineage>
</organism>
<keyword evidence="5" id="KW-0677">Repeat</keyword>
<dbReference type="Proteomes" id="UP000243876">
    <property type="component" value="Unassembled WGS sequence"/>
</dbReference>
<evidence type="ECO:0000256" key="7">
    <source>
        <dbReference type="ARBA" id="ARBA00023128"/>
    </source>
</evidence>
<evidence type="ECO:0000256" key="3">
    <source>
        <dbReference type="ARBA" id="ARBA00022448"/>
    </source>
</evidence>
<evidence type="ECO:0000313" key="12">
    <source>
        <dbReference type="EMBL" id="CEQ42271.1"/>
    </source>
</evidence>
<evidence type="ECO:0000256" key="8">
    <source>
        <dbReference type="ARBA" id="ARBA00023136"/>
    </source>
</evidence>
<dbReference type="AlphaFoldDB" id="A0A0D6ER72"/>
<feature type="repeat" description="Solcar" evidence="9">
    <location>
        <begin position="23"/>
        <end position="111"/>
    </location>
</feature>
<feature type="repeat" description="Solcar" evidence="9">
    <location>
        <begin position="263"/>
        <end position="358"/>
    </location>
</feature>
<proteinExistence type="inferred from homology"/>
<dbReference type="OrthoDB" id="2139348at2759"/>
<evidence type="ECO:0000256" key="9">
    <source>
        <dbReference type="PROSITE-ProRule" id="PRU00282"/>
    </source>
</evidence>
<dbReference type="GO" id="GO:0000064">
    <property type="term" value="F:L-ornithine transmembrane transporter activity"/>
    <property type="evidence" value="ECO:0007669"/>
    <property type="project" value="TreeGrafter"/>
</dbReference>
<evidence type="ECO:0000256" key="2">
    <source>
        <dbReference type="ARBA" id="ARBA00006375"/>
    </source>
</evidence>
<keyword evidence="3 10" id="KW-0813">Transport</keyword>
<dbReference type="Gene3D" id="1.50.40.10">
    <property type="entry name" value="Mitochondrial carrier domain"/>
    <property type="match status" value="1"/>
</dbReference>
<evidence type="ECO:0000256" key="4">
    <source>
        <dbReference type="ARBA" id="ARBA00022692"/>
    </source>
</evidence>
<feature type="compositionally biased region" description="Low complexity" evidence="11">
    <location>
        <begin position="169"/>
        <end position="187"/>
    </location>
</feature>
<evidence type="ECO:0000256" key="10">
    <source>
        <dbReference type="RuleBase" id="RU000488"/>
    </source>
</evidence>
<dbReference type="PANTHER" id="PTHR45624">
    <property type="entry name" value="MITOCHONDRIAL BASIC AMINO ACIDS TRANSPORTER-RELATED"/>
    <property type="match status" value="1"/>
</dbReference>
<feature type="region of interest" description="Disordered" evidence="11">
    <location>
        <begin position="169"/>
        <end position="196"/>
    </location>
</feature>
<keyword evidence="4 9" id="KW-0812">Transmembrane</keyword>
<dbReference type="InterPro" id="IPR018108">
    <property type="entry name" value="MCP_transmembrane"/>
</dbReference>
<evidence type="ECO:0000256" key="1">
    <source>
        <dbReference type="ARBA" id="ARBA00004225"/>
    </source>
</evidence>
<comment type="similarity">
    <text evidence="2 10">Belongs to the mitochondrial carrier (TC 2.A.29) family.</text>
</comment>
<keyword evidence="6" id="KW-1133">Transmembrane helix</keyword>
<dbReference type="Pfam" id="PF00153">
    <property type="entry name" value="Mito_carr"/>
    <property type="match status" value="3"/>
</dbReference>
<accession>A0A0D6ER72</accession>
<evidence type="ECO:0000256" key="11">
    <source>
        <dbReference type="SAM" id="MobiDB-lite"/>
    </source>
</evidence>
<protein>
    <submittedName>
        <fullName evidence="12">SPOSA6832_04078-mRNA-1:cds</fullName>
    </submittedName>
</protein>
<dbReference type="EMBL" id="CENE01000023">
    <property type="protein sequence ID" value="CEQ42271.1"/>
    <property type="molecule type" value="Genomic_DNA"/>
</dbReference>
<evidence type="ECO:0000256" key="5">
    <source>
        <dbReference type="ARBA" id="ARBA00022737"/>
    </source>
</evidence>
<feature type="repeat" description="Solcar" evidence="9">
    <location>
        <begin position="130"/>
        <end position="240"/>
    </location>
</feature>
<comment type="subcellular location">
    <subcellularLocation>
        <location evidence="1">Mitochondrion membrane</location>
        <topology evidence="1">Multi-pass membrane protein</topology>
    </subcellularLocation>
</comment>
<evidence type="ECO:0000256" key="6">
    <source>
        <dbReference type="ARBA" id="ARBA00022989"/>
    </source>
</evidence>
<dbReference type="GO" id="GO:0031966">
    <property type="term" value="C:mitochondrial membrane"/>
    <property type="evidence" value="ECO:0007669"/>
    <property type="project" value="UniProtKB-SubCell"/>
</dbReference>
<keyword evidence="13" id="KW-1185">Reference proteome</keyword>
<evidence type="ECO:0000313" key="13">
    <source>
        <dbReference type="Proteomes" id="UP000243876"/>
    </source>
</evidence>
<gene>
    <name evidence="12" type="primary">SPOSA6832_04078</name>
</gene>
<sequence length="360" mass="37842">MSDAIVTEAALEGAAHHGDAATRPAYKDIAYGSAAGIVSKLFEHPFDLVKVRLQSQPLDRPLRFHGPLDCMVQTFKGEGLRGLWRGVSMPVGGAMAENATLFVVYNQTQALLRHLFPPPPSLNPDEPAPLSIPQIATAAALAGAAASFVLTPVELVKCKMQVQNIVASAPSSSSSSSSSSTASAGPGPKAPTPPGPVAITRAILADSGPRGLWLGQTGTFLRETGGSAAWFTTFELLSSYFARRRTERGETSDGGGPVTKGDLAAWELMASGATAGVVYNCVLFPADCIKSTIQTEDELLRGAGKKRIGPRRGFLQVGQDIYRARGVKGLYSGCGLTAMRAAPSSALIFYIYSRLESIFG</sequence>
<dbReference type="PANTHER" id="PTHR45624:SF31">
    <property type="entry name" value="MITOCHONDRIAL ORNITHINE TRANSPORTER 1"/>
    <property type="match status" value="1"/>
</dbReference>
<dbReference type="PROSITE" id="PS50920">
    <property type="entry name" value="SOLCAR"/>
    <property type="match status" value="3"/>
</dbReference>